<reference evidence="2 3" key="1">
    <citation type="submission" date="2015-03" db="EMBL/GenBank/DDBJ databases">
        <authorList>
            <consortium name="Pathogen Informatics"/>
        </authorList>
    </citation>
    <scope>NUCLEOTIDE SEQUENCE [LARGE SCALE GENOMIC DNA]</scope>
    <source>
        <strain evidence="2 3">G09901357</strain>
    </source>
</reference>
<gene>
    <name evidence="2" type="ORF">ERS007681_04583</name>
</gene>
<feature type="domain" description="Transposase for insertion sequence element IS21-like C-terminal" evidence="1">
    <location>
        <begin position="2"/>
        <end position="70"/>
    </location>
</feature>
<proteinExistence type="predicted"/>
<dbReference type="InterPro" id="IPR054353">
    <property type="entry name" value="IstA-like_C"/>
</dbReference>
<dbReference type="EMBL" id="CFOE01001198">
    <property type="protein sequence ID" value="CFE48863.1"/>
    <property type="molecule type" value="Genomic_DNA"/>
</dbReference>
<evidence type="ECO:0000313" key="2">
    <source>
        <dbReference type="EMBL" id="CFE48863.1"/>
    </source>
</evidence>
<protein>
    <submittedName>
        <fullName evidence="2">Transposase for insertion sequence element IS1533</fullName>
    </submittedName>
</protein>
<accession>A0A654TK38</accession>
<name>A0A654TK38_MYCTX</name>
<dbReference type="Proteomes" id="UP000048289">
    <property type="component" value="Unassembled WGS sequence"/>
</dbReference>
<dbReference type="PANTHER" id="PTHR35004">
    <property type="entry name" value="TRANSPOSASE RV3428C-RELATED"/>
    <property type="match status" value="1"/>
</dbReference>
<dbReference type="PANTHER" id="PTHR35004:SF8">
    <property type="entry name" value="TRANSPOSASE RV3428C-RELATED"/>
    <property type="match status" value="1"/>
</dbReference>
<dbReference type="AlphaFoldDB" id="A0A654TK38"/>
<evidence type="ECO:0000313" key="3">
    <source>
        <dbReference type="Proteomes" id="UP000048289"/>
    </source>
</evidence>
<sequence length="117" mass="12948">MAPATGWCTSLRLPRDHYVRCDSNDYSVHPGVIGHRVLVRADLERVHVFCDGELVADHERIWAVHQTVSDPAHVEAAKVLRRRHFSAASPVVEPQVQVRSLSDYDDALGVDIDGGVA</sequence>
<evidence type="ECO:0000259" key="1">
    <source>
        <dbReference type="Pfam" id="PF22483"/>
    </source>
</evidence>
<organism evidence="2 3">
    <name type="scientific">Mycobacterium tuberculosis</name>
    <dbReference type="NCBI Taxonomy" id="1773"/>
    <lineage>
        <taxon>Bacteria</taxon>
        <taxon>Bacillati</taxon>
        <taxon>Actinomycetota</taxon>
        <taxon>Actinomycetes</taxon>
        <taxon>Mycobacteriales</taxon>
        <taxon>Mycobacteriaceae</taxon>
        <taxon>Mycobacterium</taxon>
        <taxon>Mycobacterium tuberculosis complex</taxon>
    </lineage>
</organism>
<dbReference type="Pfam" id="PF22483">
    <property type="entry name" value="Mu-transpos_C_2"/>
    <property type="match status" value="1"/>
</dbReference>